<evidence type="ECO:0000256" key="2">
    <source>
        <dbReference type="ARBA" id="ARBA00022722"/>
    </source>
</evidence>
<evidence type="ECO:0000256" key="5">
    <source>
        <dbReference type="ARBA" id="ARBA00035648"/>
    </source>
</evidence>
<evidence type="ECO:0000313" key="8">
    <source>
        <dbReference type="EMBL" id="PWK62682.1"/>
    </source>
</evidence>
<accession>A0A316GRL6</accession>
<keyword evidence="4" id="KW-0378">Hydrolase</keyword>
<dbReference type="PANTHER" id="PTHR30636:SF3">
    <property type="entry name" value="UPF0701 PROTEIN YICC"/>
    <property type="match status" value="1"/>
</dbReference>
<sequence>MVNDSRGAPIASMTGFAAREGTDGRGTTWGWELRSVNARGLDLRLRLPDGLGALEAPLRKRLSEVVSRGSVSLSLRVHRETGAVGHALDPARLTVVMTQLVQVRRAAEAQGLPIAPVNPATILSLRTLAETGETPPMPAPETLLADAEPLIAAFSEMRAEEGAALAQLLSAQIDHIEALIIEAAQIARDRAEPQAARLRAAVASLVEATDIDEARLLQEVAALALKTDVTEEIDRLHAHVAAARALVAQGGPVGRKFDFLTQELNREANTLCSKSQDAALTAIGLDLKLAIDQTREQVQNVE</sequence>
<evidence type="ECO:0000313" key="9">
    <source>
        <dbReference type="Proteomes" id="UP000245708"/>
    </source>
</evidence>
<dbReference type="GO" id="GO:0016787">
    <property type="term" value="F:hydrolase activity"/>
    <property type="evidence" value="ECO:0007669"/>
    <property type="project" value="UniProtKB-KW"/>
</dbReference>
<name>A0A316GRL6_9RHOB</name>
<evidence type="ECO:0000259" key="6">
    <source>
        <dbReference type="Pfam" id="PF03755"/>
    </source>
</evidence>
<evidence type="ECO:0000259" key="7">
    <source>
        <dbReference type="Pfam" id="PF08340"/>
    </source>
</evidence>
<evidence type="ECO:0000256" key="3">
    <source>
        <dbReference type="ARBA" id="ARBA00022759"/>
    </source>
</evidence>
<gene>
    <name evidence="8" type="ORF">C7455_101712</name>
</gene>
<organism evidence="8 9">
    <name type="scientific">Roseicyclus mahoneyensis</name>
    <dbReference type="NCBI Taxonomy" id="164332"/>
    <lineage>
        <taxon>Bacteria</taxon>
        <taxon>Pseudomonadati</taxon>
        <taxon>Pseudomonadota</taxon>
        <taxon>Alphaproteobacteria</taxon>
        <taxon>Rhodobacterales</taxon>
        <taxon>Roseobacteraceae</taxon>
        <taxon>Roseicyclus</taxon>
    </lineage>
</organism>
<dbReference type="InterPro" id="IPR013527">
    <property type="entry name" value="YicC-like_N"/>
</dbReference>
<keyword evidence="2" id="KW-0540">Nuclease</keyword>
<comment type="cofactor">
    <cofactor evidence="1">
        <name>a divalent metal cation</name>
        <dbReference type="ChEBI" id="CHEBI:60240"/>
    </cofactor>
</comment>
<reference evidence="8 9" key="1">
    <citation type="submission" date="2018-05" db="EMBL/GenBank/DDBJ databases">
        <title>Genomic Encyclopedia of Type Strains, Phase IV (KMG-IV): sequencing the most valuable type-strain genomes for metagenomic binning, comparative biology and taxonomic classification.</title>
        <authorList>
            <person name="Goeker M."/>
        </authorList>
    </citation>
    <scope>NUCLEOTIDE SEQUENCE [LARGE SCALE GENOMIC DNA]</scope>
    <source>
        <strain evidence="8 9">DSM 16097</strain>
    </source>
</reference>
<keyword evidence="3" id="KW-0255">Endonuclease</keyword>
<dbReference type="PANTHER" id="PTHR30636">
    <property type="entry name" value="UPF0701 PROTEIN YICC"/>
    <property type="match status" value="1"/>
</dbReference>
<protein>
    <submittedName>
        <fullName evidence="8">Uncharacterized protein (TIGR00255 family)</fullName>
    </submittedName>
</protein>
<dbReference type="InterPro" id="IPR013551">
    <property type="entry name" value="YicC-like_C"/>
</dbReference>
<dbReference type="AlphaFoldDB" id="A0A316GRL6"/>
<dbReference type="EMBL" id="QGGW01000001">
    <property type="protein sequence ID" value="PWK62682.1"/>
    <property type="molecule type" value="Genomic_DNA"/>
</dbReference>
<dbReference type="InterPro" id="IPR005229">
    <property type="entry name" value="YicC/YloC-like"/>
</dbReference>
<keyword evidence="9" id="KW-1185">Reference proteome</keyword>
<proteinExistence type="inferred from homology"/>
<dbReference type="Pfam" id="PF08340">
    <property type="entry name" value="YicC-like_C"/>
    <property type="match status" value="1"/>
</dbReference>
<feature type="domain" description="Endoribonuclease YicC-like N-terminal" evidence="6">
    <location>
        <begin position="10"/>
        <end position="166"/>
    </location>
</feature>
<dbReference type="NCBIfam" id="TIGR00255">
    <property type="entry name" value="YicC/YloC family endoribonuclease"/>
    <property type="match status" value="1"/>
</dbReference>
<feature type="domain" description="Endoribonuclease YicC-like C-terminal" evidence="7">
    <location>
        <begin position="187"/>
        <end position="302"/>
    </location>
</feature>
<dbReference type="Proteomes" id="UP000245708">
    <property type="component" value="Unassembled WGS sequence"/>
</dbReference>
<comment type="similarity">
    <text evidence="5">Belongs to the YicC/YloC family.</text>
</comment>
<comment type="caution">
    <text evidence="8">The sequence shown here is derived from an EMBL/GenBank/DDBJ whole genome shotgun (WGS) entry which is preliminary data.</text>
</comment>
<dbReference type="Pfam" id="PF03755">
    <property type="entry name" value="YicC-like_N"/>
    <property type="match status" value="1"/>
</dbReference>
<evidence type="ECO:0000256" key="4">
    <source>
        <dbReference type="ARBA" id="ARBA00022801"/>
    </source>
</evidence>
<evidence type="ECO:0000256" key="1">
    <source>
        <dbReference type="ARBA" id="ARBA00001968"/>
    </source>
</evidence>
<dbReference type="GO" id="GO:0004521">
    <property type="term" value="F:RNA endonuclease activity"/>
    <property type="evidence" value="ECO:0007669"/>
    <property type="project" value="InterPro"/>
</dbReference>